<comment type="subcellular location">
    <subcellularLocation>
        <location evidence="1">Nucleus</location>
        <location evidence="1">Nucleolus</location>
    </subcellularLocation>
</comment>
<feature type="compositionally biased region" description="Acidic residues" evidence="5">
    <location>
        <begin position="558"/>
        <end position="587"/>
    </location>
</feature>
<gene>
    <name evidence="8" type="ORF">CYY_008627</name>
</gene>
<feature type="compositionally biased region" description="Basic and acidic residues" evidence="5">
    <location>
        <begin position="649"/>
        <end position="680"/>
    </location>
</feature>
<reference evidence="8" key="1">
    <citation type="submission" date="2020-01" db="EMBL/GenBank/DDBJ databases">
        <title>Development of genomics and gene disruption for Polysphondylium violaceum indicates a role for the polyketide synthase stlB in stalk morphogenesis.</title>
        <authorList>
            <person name="Narita B."/>
            <person name="Kawabe Y."/>
            <person name="Kin K."/>
            <person name="Saito T."/>
            <person name="Gibbs R."/>
            <person name="Kuspa A."/>
            <person name="Muzny D."/>
            <person name="Queller D."/>
            <person name="Richards S."/>
            <person name="Strassman J."/>
            <person name="Sucgang R."/>
            <person name="Worley K."/>
            <person name="Schaap P."/>
        </authorList>
    </citation>
    <scope>NUCLEOTIDE SEQUENCE</scope>
    <source>
        <strain evidence="8">QSvi11</strain>
    </source>
</reference>
<comment type="similarity">
    <text evidence="2">Belongs to the ESF1 family.</text>
</comment>
<comment type="caution">
    <text evidence="8">The sequence shown here is derived from an EMBL/GenBank/DDBJ whole genome shotgun (WGS) entry which is preliminary data.</text>
</comment>
<feature type="region of interest" description="Disordered" evidence="5">
    <location>
        <begin position="528"/>
        <end position="695"/>
    </location>
</feature>
<feature type="compositionally biased region" description="Acidic residues" evidence="5">
    <location>
        <begin position="193"/>
        <end position="212"/>
    </location>
</feature>
<dbReference type="InterPro" id="IPR012580">
    <property type="entry name" value="NUC153"/>
</dbReference>
<accession>A0A8J4PMV0</accession>
<feature type="domain" description="ESF1 RRM" evidence="7">
    <location>
        <begin position="256"/>
        <end position="415"/>
    </location>
</feature>
<dbReference type="PANTHER" id="PTHR12202">
    <property type="entry name" value="ESF1 HOMOLOG"/>
    <property type="match status" value="1"/>
</dbReference>
<evidence type="ECO:0000256" key="3">
    <source>
        <dbReference type="ARBA" id="ARBA00023054"/>
    </source>
</evidence>
<feature type="region of interest" description="Disordered" evidence="5">
    <location>
        <begin position="1"/>
        <end position="28"/>
    </location>
</feature>
<dbReference type="InterPro" id="IPR039754">
    <property type="entry name" value="Esf1"/>
</dbReference>
<feature type="compositionally biased region" description="Basic and acidic residues" evidence="5">
    <location>
        <begin position="160"/>
        <end position="176"/>
    </location>
</feature>
<feature type="region of interest" description="Disordered" evidence="5">
    <location>
        <begin position="471"/>
        <end position="496"/>
    </location>
</feature>
<organism evidence="8 9">
    <name type="scientific">Polysphondylium violaceum</name>
    <dbReference type="NCBI Taxonomy" id="133409"/>
    <lineage>
        <taxon>Eukaryota</taxon>
        <taxon>Amoebozoa</taxon>
        <taxon>Evosea</taxon>
        <taxon>Eumycetozoa</taxon>
        <taxon>Dictyostelia</taxon>
        <taxon>Dictyosteliales</taxon>
        <taxon>Dictyosteliaceae</taxon>
        <taxon>Polysphondylium</taxon>
    </lineage>
</organism>
<feature type="compositionally biased region" description="Basic and acidic residues" evidence="5">
    <location>
        <begin position="108"/>
        <end position="120"/>
    </location>
</feature>
<feature type="compositionally biased region" description="Basic and acidic residues" evidence="5">
    <location>
        <begin position="801"/>
        <end position="817"/>
    </location>
</feature>
<evidence type="ECO:0008006" key="10">
    <source>
        <dbReference type="Google" id="ProtNLM"/>
    </source>
</evidence>
<keyword evidence="9" id="KW-1185">Reference proteome</keyword>
<dbReference type="Pfam" id="PF25121">
    <property type="entry name" value="RRM_ESF1"/>
    <property type="match status" value="1"/>
</dbReference>
<keyword evidence="4" id="KW-0539">Nucleus</keyword>
<feature type="compositionally biased region" description="Acidic residues" evidence="5">
    <location>
        <begin position="474"/>
        <end position="489"/>
    </location>
</feature>
<evidence type="ECO:0000313" key="8">
    <source>
        <dbReference type="EMBL" id="KAF2070058.1"/>
    </source>
</evidence>
<dbReference type="Pfam" id="PF08159">
    <property type="entry name" value="NUC153"/>
    <property type="match status" value="1"/>
</dbReference>
<feature type="compositionally biased region" description="Basic and acidic residues" evidence="5">
    <location>
        <begin position="74"/>
        <end position="87"/>
    </location>
</feature>
<feature type="domain" description="NUC153" evidence="6">
    <location>
        <begin position="764"/>
        <end position="791"/>
    </location>
</feature>
<evidence type="ECO:0000256" key="1">
    <source>
        <dbReference type="ARBA" id="ARBA00004604"/>
    </source>
</evidence>
<evidence type="ECO:0000313" key="9">
    <source>
        <dbReference type="Proteomes" id="UP000695562"/>
    </source>
</evidence>
<keyword evidence="3" id="KW-0175">Coiled coil</keyword>
<feature type="region of interest" description="Disordered" evidence="5">
    <location>
        <begin position="63"/>
        <end position="252"/>
    </location>
</feature>
<evidence type="ECO:0000256" key="2">
    <source>
        <dbReference type="ARBA" id="ARBA00009087"/>
    </source>
</evidence>
<dbReference type="InterPro" id="IPR056750">
    <property type="entry name" value="RRM_ESF1"/>
</dbReference>
<dbReference type="GO" id="GO:0003723">
    <property type="term" value="F:RNA binding"/>
    <property type="evidence" value="ECO:0007669"/>
    <property type="project" value="TreeGrafter"/>
</dbReference>
<dbReference type="GO" id="GO:0005730">
    <property type="term" value="C:nucleolus"/>
    <property type="evidence" value="ECO:0007669"/>
    <property type="project" value="UniProtKB-SubCell"/>
</dbReference>
<feature type="compositionally biased region" description="Low complexity" evidence="5">
    <location>
        <begin position="177"/>
        <end position="186"/>
    </location>
</feature>
<dbReference type="AlphaFoldDB" id="A0A8J4PMV0"/>
<dbReference type="PANTHER" id="PTHR12202:SF0">
    <property type="entry name" value="ESF1 HOMOLOG"/>
    <property type="match status" value="1"/>
</dbReference>
<evidence type="ECO:0000259" key="6">
    <source>
        <dbReference type="Pfam" id="PF08159"/>
    </source>
</evidence>
<proteinExistence type="inferred from homology"/>
<feature type="compositionally biased region" description="Acidic residues" evidence="5">
    <location>
        <begin position="146"/>
        <end position="156"/>
    </location>
</feature>
<dbReference type="OrthoDB" id="431825at2759"/>
<evidence type="ECO:0000256" key="4">
    <source>
        <dbReference type="ARBA" id="ARBA00023242"/>
    </source>
</evidence>
<protein>
    <recommendedName>
        <fullName evidence="10">NUC153 domain-containing protein</fullName>
    </recommendedName>
</protein>
<dbReference type="GO" id="GO:0006364">
    <property type="term" value="P:rRNA processing"/>
    <property type="evidence" value="ECO:0007669"/>
    <property type="project" value="InterPro"/>
</dbReference>
<feature type="compositionally biased region" description="Low complexity" evidence="5">
    <location>
        <begin position="96"/>
        <end position="107"/>
    </location>
</feature>
<feature type="compositionally biased region" description="Low complexity" evidence="5">
    <location>
        <begin position="855"/>
        <end position="866"/>
    </location>
</feature>
<dbReference type="EMBL" id="AJWJ01000550">
    <property type="protein sequence ID" value="KAF2070058.1"/>
    <property type="molecule type" value="Genomic_DNA"/>
</dbReference>
<evidence type="ECO:0000256" key="5">
    <source>
        <dbReference type="SAM" id="MobiDB-lite"/>
    </source>
</evidence>
<feature type="region of interest" description="Disordered" evidence="5">
    <location>
        <begin position="801"/>
        <end position="866"/>
    </location>
</feature>
<dbReference type="Proteomes" id="UP000695562">
    <property type="component" value="Unassembled WGS sequence"/>
</dbReference>
<feature type="compositionally biased region" description="Acidic residues" evidence="5">
    <location>
        <begin position="226"/>
        <end position="249"/>
    </location>
</feature>
<feature type="compositionally biased region" description="Low complexity" evidence="5">
    <location>
        <begin position="823"/>
        <end position="840"/>
    </location>
</feature>
<sequence length="866" mass="99321">MSKSNNNGGGGKKGGNKNTGGVTAGGMITDPRFISAHFDPRHKMTRKNDQAVKLDSRFGSMFTSRFISNAPTDEYGRKIEKKVDKSLKNNYTLDNSKQSASTTTTTTPKDDKKSNKKEKASAPVADSRFTTSSKLWNDFDSKEKDIEEDDEYEMDQVEQQQKDSKKQPAKEKKEKVGAAAAKQQPKPKQKESSEEESQDEEEEEEEDDENVESIEYGGFEYNSDTESSDAEEYEGDEVDPDEVASEEEDVPRGDATRRFAVLNCDWDNVNSKSLFILLSSFVPKGGFIKNITVYPSDYGLKQMAIEKQMGPSKELWDTSAKKANPIKEADSTLTYDRTEDAESFDGKGFNLEKLRQYELSKLKYYYAVVECDSVATANNIYDEVEGTEIEDTANVLDLRFIPDEQEFTNTPRDSCDEMPTSEVPKFDFSTSILKGTTVDFTWDVDKNRRKLLTKNYSKEDAKEEDLRAYLADPESSDESMASDDDSDDQVVDKKDKKSSIRAKYRDLLLSGLQDEEKEDDIKVTFTSAFSDAKTIKDEDSDDEEDMTVSFEGQKVEDSSDEEEDDDDDEDSEEGSEDSGVEGSDESEYNLLNNQDDDQEPSWAKDLKSDEEEEDDVREMVINTDLKQVGKRLLKEKQQRESANVWSDYQNKKKDNKNQKRRDRRLEIQEKIKEQEEQAKKDLKKKKSGKLTDEEKKKQAELELLMMDDDGQKKKGFNKKLMEIQAKINTTDPLEKKKLEKKLKKKNIDIEQLQKEQDFKLDVNDERFPKIFTDPAFAIDPTAPQFKRHSGMVDILKEKQIRRKAEKEKEEKEIIERRKQYKANNNNENESNNSTNVSKSNLLAMAENIKRKAENLKNNNNLKKQKQ</sequence>
<name>A0A8J4PMV0_9MYCE</name>
<evidence type="ECO:0000259" key="7">
    <source>
        <dbReference type="Pfam" id="PF25121"/>
    </source>
</evidence>